<proteinExistence type="predicted"/>
<gene>
    <name evidence="1" type="ORF">M9458_016893</name>
</gene>
<name>A0ABD0QUB3_CIRMR</name>
<feature type="non-terminal residue" evidence="1">
    <location>
        <position position="1"/>
    </location>
</feature>
<sequence>LHSVVDVGRFGADTHSRLMNGPRRCSWVGRSLQMRSINLRLTLLEHLGISAMFLKSIRTEPYCVSVRMQDDPLADRMLR</sequence>
<keyword evidence="2" id="KW-1185">Reference proteome</keyword>
<organism evidence="1 2">
    <name type="scientific">Cirrhinus mrigala</name>
    <name type="common">Mrigala</name>
    <dbReference type="NCBI Taxonomy" id="683832"/>
    <lineage>
        <taxon>Eukaryota</taxon>
        <taxon>Metazoa</taxon>
        <taxon>Chordata</taxon>
        <taxon>Craniata</taxon>
        <taxon>Vertebrata</taxon>
        <taxon>Euteleostomi</taxon>
        <taxon>Actinopterygii</taxon>
        <taxon>Neopterygii</taxon>
        <taxon>Teleostei</taxon>
        <taxon>Ostariophysi</taxon>
        <taxon>Cypriniformes</taxon>
        <taxon>Cyprinidae</taxon>
        <taxon>Labeoninae</taxon>
        <taxon>Labeonini</taxon>
        <taxon>Cirrhinus</taxon>
    </lineage>
</organism>
<feature type="non-terminal residue" evidence="1">
    <location>
        <position position="79"/>
    </location>
</feature>
<dbReference type="Proteomes" id="UP001529510">
    <property type="component" value="Unassembled WGS sequence"/>
</dbReference>
<dbReference type="AlphaFoldDB" id="A0ABD0QUB3"/>
<evidence type="ECO:0000313" key="1">
    <source>
        <dbReference type="EMBL" id="KAL0189794.1"/>
    </source>
</evidence>
<comment type="caution">
    <text evidence="1">The sequence shown here is derived from an EMBL/GenBank/DDBJ whole genome shotgun (WGS) entry which is preliminary data.</text>
</comment>
<reference evidence="1 2" key="1">
    <citation type="submission" date="2024-05" db="EMBL/GenBank/DDBJ databases">
        <title>Genome sequencing and assembly of Indian major carp, Cirrhinus mrigala (Hamilton, 1822).</title>
        <authorList>
            <person name="Mohindra V."/>
            <person name="Chowdhury L.M."/>
            <person name="Lal K."/>
            <person name="Jena J.K."/>
        </authorList>
    </citation>
    <scope>NUCLEOTIDE SEQUENCE [LARGE SCALE GENOMIC DNA]</scope>
    <source>
        <strain evidence="1">CM1030</strain>
        <tissue evidence="1">Blood</tissue>
    </source>
</reference>
<accession>A0ABD0QUB3</accession>
<protein>
    <submittedName>
        <fullName evidence="1">Uncharacterized protein</fullName>
    </submittedName>
</protein>
<evidence type="ECO:0000313" key="2">
    <source>
        <dbReference type="Proteomes" id="UP001529510"/>
    </source>
</evidence>
<dbReference type="EMBL" id="JAMKFB020000007">
    <property type="protein sequence ID" value="KAL0189794.1"/>
    <property type="molecule type" value="Genomic_DNA"/>
</dbReference>